<organism evidence="2">
    <name type="scientific">Ochrobactrum sp. SJY1</name>
    <dbReference type="NCBI Taxonomy" id="1526653"/>
    <lineage>
        <taxon>Bacteria</taxon>
        <taxon>Pseudomonadati</taxon>
        <taxon>Pseudomonadota</taxon>
        <taxon>Alphaproteobacteria</taxon>
        <taxon>Hyphomicrobiales</taxon>
        <taxon>Brucellaceae</taxon>
        <taxon>Brucella/Ochrobactrum group</taxon>
        <taxon>Ochrobactrum</taxon>
    </lineage>
</organism>
<proteinExistence type="predicted"/>
<sequence>MGLAPNTHFVILAQSVLFRGAGFSVVWPQLLALLTIGTLLFLFSLRRFRQFLR</sequence>
<accession>A0A075XFE9</accession>
<keyword evidence="1" id="KW-0472">Membrane</keyword>
<evidence type="ECO:0000313" key="2">
    <source>
        <dbReference type="EMBL" id="AIH15749.1"/>
    </source>
</evidence>
<name>A0A075XFE9_9HYPH</name>
<feature type="transmembrane region" description="Helical" evidence="1">
    <location>
        <begin position="26"/>
        <end position="45"/>
    </location>
</feature>
<reference evidence="2" key="1">
    <citation type="journal article" date="2015" name="Appl. Environ. Microbiol.">
        <title>Molecular mechanism of nicotine degradation by a newly isolated strain, Ochrobactrum sp. strain SJY1.</title>
        <authorList>
            <person name="Yu H."/>
            <person name="Tang H."/>
            <person name="Zhu X."/>
            <person name="Li Y."/>
            <person name="Xu P."/>
        </authorList>
    </citation>
    <scope>NUCLEOTIDE SEQUENCE</scope>
    <source>
        <strain evidence="2">SJY1</strain>
    </source>
</reference>
<dbReference type="AlphaFoldDB" id="A0A075XFE9"/>
<protein>
    <submittedName>
        <fullName evidence="2">ABC-type multidrug transport system permease component</fullName>
    </submittedName>
</protein>
<keyword evidence="1" id="KW-1133">Transmembrane helix</keyword>
<dbReference type="EMBL" id="KM065745">
    <property type="protein sequence ID" value="AIH15749.1"/>
    <property type="molecule type" value="Genomic_DNA"/>
</dbReference>
<evidence type="ECO:0000256" key="1">
    <source>
        <dbReference type="SAM" id="Phobius"/>
    </source>
</evidence>
<keyword evidence="1" id="KW-0812">Transmembrane</keyword>